<dbReference type="Pfam" id="PF00501">
    <property type="entry name" value="AMP-binding"/>
    <property type="match status" value="1"/>
</dbReference>
<proteinExistence type="inferred from homology"/>
<organism evidence="5 6">
    <name type="scientific">Pseudolabrys taiwanensis</name>
    <dbReference type="NCBI Taxonomy" id="331696"/>
    <lineage>
        <taxon>Bacteria</taxon>
        <taxon>Pseudomonadati</taxon>
        <taxon>Pseudomonadota</taxon>
        <taxon>Alphaproteobacteria</taxon>
        <taxon>Hyphomicrobiales</taxon>
        <taxon>Xanthobacteraceae</taxon>
        <taxon>Pseudolabrys</taxon>
    </lineage>
</organism>
<dbReference type="PANTHER" id="PTHR43201">
    <property type="entry name" value="ACYL-COA SYNTHETASE"/>
    <property type="match status" value="1"/>
</dbReference>
<dbReference type="GO" id="GO:0006631">
    <property type="term" value="P:fatty acid metabolic process"/>
    <property type="evidence" value="ECO:0007669"/>
    <property type="project" value="TreeGrafter"/>
</dbReference>
<protein>
    <submittedName>
        <fullName evidence="5">Cyclohexanecarboxylate-CoA ligase</fullName>
    </submittedName>
</protein>
<dbReference type="SUPFAM" id="SSF56801">
    <property type="entry name" value="Acetyl-CoA synthetase-like"/>
    <property type="match status" value="1"/>
</dbReference>
<evidence type="ECO:0000259" key="3">
    <source>
        <dbReference type="Pfam" id="PF00501"/>
    </source>
</evidence>
<feature type="domain" description="AMP-dependent synthetase/ligase" evidence="3">
    <location>
        <begin position="32"/>
        <end position="396"/>
    </location>
</feature>
<dbReference type="InterPro" id="IPR025110">
    <property type="entry name" value="AMP-bd_C"/>
</dbReference>
<name>A0A345ZW05_9HYPH</name>
<dbReference type="KEGG" id="ptaw:DW352_11610"/>
<dbReference type="Gene3D" id="3.30.300.30">
    <property type="match status" value="1"/>
</dbReference>
<evidence type="ECO:0000256" key="2">
    <source>
        <dbReference type="ARBA" id="ARBA00022598"/>
    </source>
</evidence>
<sequence>MNTLLTLFNTDRLEDYSRAGFWRDETFYDLVQAHAGRTPDRIAVRSGTGDISYGELIKLVDAFADDLAAAGLAQGQRVAVWLPSRPETIVALLACSRNGYICCPSLHRDHTVGDILDLLNRMRAAAIVAEVGYGADANKHDLFARLGEVETLRKIYRLEKSAAGRTHAIVAPAATPAPPPKGNPNTILYLAFTSGTTGTPKGVMHSDNTLLANARALSADWSINETSVVYSLSPLSHNLGFGAMIMALGMGGQIVIHDLPRGASLIDRLIDTGATFLVGVPTHAIDLLAEVKARNLSGIGKLQGFRISGAQAPQELVAELIARGIIPQSGYGMTETCSHQYTLPNDDPKLIVESCGRSCPGYEIRIFDREDPNREVPPRQIGQIGGRGASLMLGYFDDQKSTEESFNRDGWFMTGDLGWVDEQGYLRITGRKKDVIIRGGHNIYPAKIEALASTHNAIQRVAAVPVPDQRLGERVCLAVMVRPGMSIEPQDILKHLDDVGLSKYDMPEFFLRVDEIPLTASGKVRKRDVADWIAEGRVKPEAVRFQAKAG</sequence>
<comment type="similarity">
    <text evidence="1">Belongs to the ATP-dependent AMP-binding enzyme family.</text>
</comment>
<keyword evidence="6" id="KW-1185">Reference proteome</keyword>
<dbReference type="GO" id="GO:0031956">
    <property type="term" value="F:medium-chain fatty acid-CoA ligase activity"/>
    <property type="evidence" value="ECO:0007669"/>
    <property type="project" value="TreeGrafter"/>
</dbReference>
<dbReference type="EMBL" id="CP031417">
    <property type="protein sequence ID" value="AXK81102.1"/>
    <property type="molecule type" value="Genomic_DNA"/>
</dbReference>
<dbReference type="PANTHER" id="PTHR43201:SF5">
    <property type="entry name" value="MEDIUM-CHAIN ACYL-COA LIGASE ACSF2, MITOCHONDRIAL"/>
    <property type="match status" value="1"/>
</dbReference>
<feature type="domain" description="AMP-binding enzyme C-terminal" evidence="4">
    <location>
        <begin position="447"/>
        <end position="523"/>
    </location>
</feature>
<dbReference type="Gene3D" id="3.40.50.12780">
    <property type="entry name" value="N-terminal domain of ligase-like"/>
    <property type="match status" value="1"/>
</dbReference>
<accession>A0A345ZW05</accession>
<evidence type="ECO:0000256" key="1">
    <source>
        <dbReference type="ARBA" id="ARBA00006432"/>
    </source>
</evidence>
<dbReference type="AlphaFoldDB" id="A0A345ZW05"/>
<gene>
    <name evidence="5" type="ORF">DW352_11610</name>
</gene>
<dbReference type="CDD" id="cd04433">
    <property type="entry name" value="AFD_class_I"/>
    <property type="match status" value="1"/>
</dbReference>
<evidence type="ECO:0000313" key="5">
    <source>
        <dbReference type="EMBL" id="AXK81102.1"/>
    </source>
</evidence>
<dbReference type="InterPro" id="IPR045851">
    <property type="entry name" value="AMP-bd_C_sf"/>
</dbReference>
<dbReference type="OrthoDB" id="9803968at2"/>
<dbReference type="InterPro" id="IPR020845">
    <property type="entry name" value="AMP-binding_CS"/>
</dbReference>
<dbReference type="PROSITE" id="PS00455">
    <property type="entry name" value="AMP_BINDING"/>
    <property type="match status" value="1"/>
</dbReference>
<evidence type="ECO:0000313" key="6">
    <source>
        <dbReference type="Proteomes" id="UP000254889"/>
    </source>
</evidence>
<reference evidence="5 6" key="1">
    <citation type="submission" date="2018-07" db="EMBL/GenBank/DDBJ databases">
        <authorList>
            <person name="Quirk P.G."/>
            <person name="Krulwich T.A."/>
        </authorList>
    </citation>
    <scope>NUCLEOTIDE SEQUENCE [LARGE SCALE GENOMIC DNA]</scope>
    <source>
        <strain evidence="5 6">CC-BB4</strain>
    </source>
</reference>
<dbReference type="RefSeq" id="WP_115691395.1">
    <property type="nucleotide sequence ID" value="NZ_CP031417.1"/>
</dbReference>
<dbReference type="Proteomes" id="UP000254889">
    <property type="component" value="Chromosome"/>
</dbReference>
<dbReference type="Pfam" id="PF13193">
    <property type="entry name" value="AMP-binding_C"/>
    <property type="match status" value="1"/>
</dbReference>
<dbReference type="InterPro" id="IPR042099">
    <property type="entry name" value="ANL_N_sf"/>
</dbReference>
<keyword evidence="2 5" id="KW-0436">Ligase</keyword>
<dbReference type="InterPro" id="IPR000873">
    <property type="entry name" value="AMP-dep_synth/lig_dom"/>
</dbReference>
<evidence type="ECO:0000259" key="4">
    <source>
        <dbReference type="Pfam" id="PF13193"/>
    </source>
</evidence>